<dbReference type="HOGENOM" id="CLU_122501_0_0_1"/>
<feature type="compositionally biased region" description="Polar residues" evidence="1">
    <location>
        <begin position="19"/>
        <end position="30"/>
    </location>
</feature>
<proteinExistence type="predicted"/>
<evidence type="ECO:0000313" key="3">
    <source>
        <dbReference type="Proteomes" id="UP000011064"/>
    </source>
</evidence>
<dbReference type="EMBL" id="GL573178">
    <property type="protein sequence ID" value="ELR01785.1"/>
    <property type="molecule type" value="Genomic_DNA"/>
</dbReference>
<evidence type="ECO:0000256" key="1">
    <source>
        <dbReference type="SAM" id="MobiDB-lite"/>
    </source>
</evidence>
<organism evidence="2 3">
    <name type="scientific">Pseudogymnoascus destructans (strain ATCC MYA-4855 / 20631-21)</name>
    <name type="common">Bat white-nose syndrome fungus</name>
    <name type="synonym">Geomyces destructans</name>
    <dbReference type="NCBI Taxonomy" id="658429"/>
    <lineage>
        <taxon>Eukaryota</taxon>
        <taxon>Fungi</taxon>
        <taxon>Dikarya</taxon>
        <taxon>Ascomycota</taxon>
        <taxon>Pezizomycotina</taxon>
        <taxon>Leotiomycetes</taxon>
        <taxon>Thelebolales</taxon>
        <taxon>Thelebolaceae</taxon>
        <taxon>Pseudogymnoascus</taxon>
    </lineage>
</organism>
<keyword evidence="3" id="KW-1185">Reference proteome</keyword>
<sequence length="140" mass="14498">MSPSNTTPTPAPTSLLPTGRQSYSSDTSMNSVAQTSRSISIANMAAPQLAHGLSLANSSNSMTACGAGHTHSLSDCIKHCSDSSTNDAAFGMGSDSGIQSRGAIQLCCECNGAGQTVRIQACSCCSHYRCEYCNVFVPHK</sequence>
<accession>L8FLL2</accession>
<dbReference type="VEuPathDB" id="FungiDB:GMDG_00885"/>
<dbReference type="InParanoid" id="L8FLL2"/>
<gene>
    <name evidence="2" type="ORF">GMDG_00885</name>
</gene>
<feature type="compositionally biased region" description="Low complexity" evidence="1">
    <location>
        <begin position="1"/>
        <end position="18"/>
    </location>
</feature>
<protein>
    <submittedName>
        <fullName evidence="2">Uncharacterized protein</fullName>
    </submittedName>
</protein>
<dbReference type="Proteomes" id="UP000011064">
    <property type="component" value="Unassembled WGS sequence"/>
</dbReference>
<reference evidence="3" key="1">
    <citation type="submission" date="2010-09" db="EMBL/GenBank/DDBJ databases">
        <title>The genome sequence of Geomyces destructans 20631-21.</title>
        <authorList>
            <consortium name="The Broad Institute Genome Sequencing Platform"/>
            <person name="Cuomo C.A."/>
            <person name="Blehert D.S."/>
            <person name="Lorch J.M."/>
            <person name="Young S.K."/>
            <person name="Zeng Q."/>
            <person name="Gargeya S."/>
            <person name="Fitzgerald M."/>
            <person name="Haas B."/>
            <person name="Abouelleil A."/>
            <person name="Alvarado L."/>
            <person name="Arachchi H.M."/>
            <person name="Berlin A."/>
            <person name="Brown A."/>
            <person name="Chapman S.B."/>
            <person name="Chen Z."/>
            <person name="Dunbar C."/>
            <person name="Freedman E."/>
            <person name="Gearin G."/>
            <person name="Gellesch M."/>
            <person name="Goldberg J."/>
            <person name="Griggs A."/>
            <person name="Gujja S."/>
            <person name="Heiman D."/>
            <person name="Howarth C."/>
            <person name="Larson L."/>
            <person name="Lui A."/>
            <person name="MacDonald P.J.P."/>
            <person name="Montmayeur A."/>
            <person name="Murphy C."/>
            <person name="Neiman D."/>
            <person name="Pearson M."/>
            <person name="Priest M."/>
            <person name="Roberts A."/>
            <person name="Saif S."/>
            <person name="Shea T."/>
            <person name="Shenoy N."/>
            <person name="Sisk P."/>
            <person name="Stolte C."/>
            <person name="Sykes S."/>
            <person name="Wortman J."/>
            <person name="Nusbaum C."/>
            <person name="Birren B."/>
        </authorList>
    </citation>
    <scope>NUCLEOTIDE SEQUENCE [LARGE SCALE GENOMIC DNA]</scope>
    <source>
        <strain evidence="3">ATCC MYA-4855 / 20631-21</strain>
    </source>
</reference>
<dbReference type="AlphaFoldDB" id="L8FLL2"/>
<feature type="region of interest" description="Disordered" evidence="1">
    <location>
        <begin position="1"/>
        <end position="30"/>
    </location>
</feature>
<evidence type="ECO:0000313" key="2">
    <source>
        <dbReference type="EMBL" id="ELR01785.1"/>
    </source>
</evidence>
<name>L8FLL2_PSED2</name>